<evidence type="ECO:0000256" key="16">
    <source>
        <dbReference type="PIRSR" id="PIRSR602129-50"/>
    </source>
</evidence>
<dbReference type="Pfam" id="PF00282">
    <property type="entry name" value="Pyridoxal_deC"/>
    <property type="match status" value="1"/>
</dbReference>
<evidence type="ECO:0000256" key="1">
    <source>
        <dbReference type="ARBA" id="ARBA00001933"/>
    </source>
</evidence>
<keyword evidence="8" id="KW-0746">Sphingolipid metabolism</keyword>
<dbReference type="GO" id="GO:0019752">
    <property type="term" value="P:carboxylic acid metabolic process"/>
    <property type="evidence" value="ECO:0007669"/>
    <property type="project" value="InterPro"/>
</dbReference>
<dbReference type="RefSeq" id="XP_004255094.1">
    <property type="nucleotide sequence ID" value="XM_004255046.1"/>
</dbReference>
<gene>
    <name evidence="18" type="ORF">EIN_227360</name>
</gene>
<evidence type="ECO:0000256" key="17">
    <source>
        <dbReference type="RuleBase" id="RU000382"/>
    </source>
</evidence>
<evidence type="ECO:0000256" key="3">
    <source>
        <dbReference type="ARBA" id="ARBA00004760"/>
    </source>
</evidence>
<evidence type="ECO:0000256" key="15">
    <source>
        <dbReference type="ARBA" id="ARBA00042568"/>
    </source>
</evidence>
<dbReference type="GO" id="GO:0097328">
    <property type="term" value="P:response to carboplatin"/>
    <property type="evidence" value="ECO:0007669"/>
    <property type="project" value="EnsemblProtists"/>
</dbReference>
<evidence type="ECO:0000256" key="11">
    <source>
        <dbReference type="ARBA" id="ARBA00023136"/>
    </source>
</evidence>
<evidence type="ECO:0000256" key="4">
    <source>
        <dbReference type="ARBA" id="ARBA00004991"/>
    </source>
</evidence>
<name>A0A0A1U8L2_ENTIV</name>
<reference evidence="18 19" key="1">
    <citation type="submission" date="2012-10" db="EMBL/GenBank/DDBJ databases">
        <authorList>
            <person name="Zafar N."/>
            <person name="Inman J."/>
            <person name="Hall N."/>
            <person name="Lorenzi H."/>
            <person name="Caler E."/>
        </authorList>
    </citation>
    <scope>NUCLEOTIDE SEQUENCE [LARGE SCALE GENOMIC DNA]</scope>
    <source>
        <strain evidence="18 19">IP1</strain>
    </source>
</reference>
<evidence type="ECO:0000256" key="13">
    <source>
        <dbReference type="ARBA" id="ARBA00038302"/>
    </source>
</evidence>
<dbReference type="EMBL" id="KB206756">
    <property type="protein sequence ID" value="ELP88323.1"/>
    <property type="molecule type" value="Genomic_DNA"/>
</dbReference>
<dbReference type="InterPro" id="IPR015421">
    <property type="entry name" value="PyrdxlP-dep_Trfase_major"/>
</dbReference>
<protein>
    <recommendedName>
        <fullName evidence="14">sphinganine-1-phosphate aldolase</fullName>
        <ecNumber evidence="14">4.1.2.27</ecNumber>
    </recommendedName>
    <alternativeName>
        <fullName evidence="15">Sphingosine-1-phosphate aldolase</fullName>
    </alternativeName>
</protein>
<dbReference type="PANTHER" id="PTHR42735:SF6">
    <property type="entry name" value="SPHINGOSINE-1-PHOSPHATE LYASE 1"/>
    <property type="match status" value="1"/>
</dbReference>
<proteinExistence type="inferred from homology"/>
<dbReference type="GeneID" id="14887095"/>
<evidence type="ECO:0000256" key="14">
    <source>
        <dbReference type="ARBA" id="ARBA00038965"/>
    </source>
</evidence>
<keyword evidence="5" id="KW-0812">Transmembrane</keyword>
<dbReference type="FunFam" id="3.40.640.10:FF:000020">
    <property type="entry name" value="sphingosine-1-phosphate lyase 1"/>
    <property type="match status" value="1"/>
</dbReference>
<dbReference type="GO" id="GO:0001667">
    <property type="term" value="P:ameboidal-type cell migration"/>
    <property type="evidence" value="ECO:0007669"/>
    <property type="project" value="EnsemblProtists"/>
</dbReference>
<accession>A0A0A1U8L2</accession>
<comment type="similarity">
    <text evidence="13">Belongs to the group II decarboxylase family. Sphingosine-1-phosphate lyase subfamily.</text>
</comment>
<feature type="modified residue" description="N6-(pyridoxal phosphate)lysine" evidence="16">
    <location>
        <position position="313"/>
    </location>
</feature>
<keyword evidence="19" id="KW-1185">Reference proteome</keyword>
<sequence length="515" mass="57265">MTLLLVATGLVLGWLLSYFFPCKEILYNLYSQLFKRFTRATGIHGMIQKEITKSVNYLADGLKIKEFDNYTEIPEVGLSKDKMYELLETRMNYDNNVIKKKHISGSFYSASPERLEVTSQATKLFVLSNPLHADNCPSVRKMEAEVIRMTSNMLHGSEGVRGMMTTGGSESIILAVRAHYLNAIKNRNVPQNECEIVMSLNAHPAWLKGCELMHITPVIIPINDKFAMGVDDLKYKVTEKTVLVVVSAPSYPHGNIDEIEGIATYCKSMGVPVHVDACLGGFVDAWGEAAGFNVPKFDFQIEGVRSISCDTHKYGYAPKGSSVLLFDNEELRNIVFFRYPKWVGGLYCSPSIPGSRAGSAIAGAWASLLFTGKEGYIKASKGILGTAKNLKKALSTMEGIKLITDLNQDTSVVAFTTTKLNIYKVSDCMNKEFNWELNTLQFPSAVHLCLTENTIGCEEEFLKDLKKAMDIIEKDPSNKKYNVWAPVYGMTSSIPDNDTLEDMVGQVIAQYCDVI</sequence>
<evidence type="ECO:0000256" key="6">
    <source>
        <dbReference type="ARBA" id="ARBA00022824"/>
    </source>
</evidence>
<keyword evidence="6" id="KW-0256">Endoplasmic reticulum</keyword>
<dbReference type="GO" id="GO:0006935">
    <property type="term" value="P:chemotaxis"/>
    <property type="evidence" value="ECO:0007669"/>
    <property type="project" value="EnsemblProtists"/>
</dbReference>
<dbReference type="SUPFAM" id="SSF53383">
    <property type="entry name" value="PLP-dependent transferases"/>
    <property type="match status" value="1"/>
</dbReference>
<dbReference type="Proteomes" id="UP000014680">
    <property type="component" value="Unassembled WGS sequence"/>
</dbReference>
<evidence type="ECO:0000256" key="5">
    <source>
        <dbReference type="ARBA" id="ARBA00022692"/>
    </source>
</evidence>
<dbReference type="GO" id="GO:0072718">
    <property type="term" value="P:response to cisplatin"/>
    <property type="evidence" value="ECO:0007669"/>
    <property type="project" value="EnsemblProtists"/>
</dbReference>
<evidence type="ECO:0000256" key="8">
    <source>
        <dbReference type="ARBA" id="ARBA00022919"/>
    </source>
</evidence>
<dbReference type="Gene3D" id="6.10.140.2150">
    <property type="match status" value="1"/>
</dbReference>
<dbReference type="KEGG" id="eiv:EIN_227360"/>
<dbReference type="PANTHER" id="PTHR42735">
    <property type="match status" value="1"/>
</dbReference>
<dbReference type="OMA" id="FKDHQFT"/>
<comment type="subcellular location">
    <subcellularLocation>
        <location evidence="2">Endoplasmic reticulum membrane</location>
        <topology evidence="2">Single-pass membrane protein</topology>
    </subcellularLocation>
</comment>
<keyword evidence="10" id="KW-0443">Lipid metabolism</keyword>
<comment type="pathway">
    <text evidence="3">Lipid metabolism; sphingolipid metabolism.</text>
</comment>
<evidence type="ECO:0000313" key="19">
    <source>
        <dbReference type="Proteomes" id="UP000014680"/>
    </source>
</evidence>
<dbReference type="InterPro" id="IPR015422">
    <property type="entry name" value="PyrdxlP-dep_Trfase_small"/>
</dbReference>
<evidence type="ECO:0000256" key="9">
    <source>
        <dbReference type="ARBA" id="ARBA00022989"/>
    </source>
</evidence>
<dbReference type="GO" id="GO:0008117">
    <property type="term" value="F:sphinganine-1-phosphate aldolase activity"/>
    <property type="evidence" value="ECO:0007669"/>
    <property type="project" value="UniProtKB-EC"/>
</dbReference>
<comment type="cofactor">
    <cofactor evidence="1 16 17">
        <name>pyridoxal 5'-phosphate</name>
        <dbReference type="ChEBI" id="CHEBI:597326"/>
    </cofactor>
</comment>
<evidence type="ECO:0000256" key="12">
    <source>
        <dbReference type="ARBA" id="ARBA00023239"/>
    </source>
</evidence>
<dbReference type="Gene3D" id="3.40.640.10">
    <property type="entry name" value="Type I PLP-dependent aspartate aminotransferase-like (Major domain)"/>
    <property type="match status" value="1"/>
</dbReference>
<dbReference type="GO" id="GO:0030435">
    <property type="term" value="P:sporulation resulting in formation of a cellular spore"/>
    <property type="evidence" value="ECO:0007669"/>
    <property type="project" value="EnsemblProtists"/>
</dbReference>
<dbReference type="GO" id="GO:0030149">
    <property type="term" value="P:sphingolipid catabolic process"/>
    <property type="evidence" value="ECO:0007669"/>
    <property type="project" value="TreeGrafter"/>
</dbReference>
<dbReference type="AlphaFoldDB" id="A0A0A1U8L2"/>
<keyword evidence="11" id="KW-0472">Membrane</keyword>
<evidence type="ECO:0000256" key="7">
    <source>
        <dbReference type="ARBA" id="ARBA00022898"/>
    </source>
</evidence>
<dbReference type="Gene3D" id="3.90.1150.10">
    <property type="entry name" value="Aspartate Aminotransferase, domain 1"/>
    <property type="match status" value="1"/>
</dbReference>
<dbReference type="InterPro" id="IPR002129">
    <property type="entry name" value="PyrdxlP-dep_de-COase"/>
</dbReference>
<dbReference type="GO" id="GO:0120320">
    <property type="term" value="P:lateral pseudopodium retraction"/>
    <property type="evidence" value="ECO:0007669"/>
    <property type="project" value="EnsemblProtists"/>
</dbReference>
<evidence type="ECO:0000313" key="18">
    <source>
        <dbReference type="EMBL" id="ELP88323.1"/>
    </source>
</evidence>
<dbReference type="VEuPathDB" id="AmoebaDB:EIN_227360"/>
<dbReference type="InterPro" id="IPR015424">
    <property type="entry name" value="PyrdxlP-dep_Trfase"/>
</dbReference>
<dbReference type="EC" id="4.1.2.27" evidence="14"/>
<comment type="pathway">
    <text evidence="4">Sphingolipid metabolism.</text>
</comment>
<dbReference type="InterPro" id="IPR050477">
    <property type="entry name" value="GrpII_AminoAcid_Decarb"/>
</dbReference>
<organism evidence="18 19">
    <name type="scientific">Entamoeba invadens IP1</name>
    <dbReference type="NCBI Taxonomy" id="370355"/>
    <lineage>
        <taxon>Eukaryota</taxon>
        <taxon>Amoebozoa</taxon>
        <taxon>Evosea</taxon>
        <taxon>Archamoebae</taxon>
        <taxon>Mastigamoebida</taxon>
        <taxon>Entamoebidae</taxon>
        <taxon>Entamoeba</taxon>
    </lineage>
</organism>
<keyword evidence="7 16" id="KW-0663">Pyridoxal phosphate</keyword>
<keyword evidence="12 17" id="KW-0456">Lyase</keyword>
<evidence type="ECO:0000256" key="10">
    <source>
        <dbReference type="ARBA" id="ARBA00023098"/>
    </source>
</evidence>
<dbReference type="GO" id="GO:0030170">
    <property type="term" value="F:pyridoxal phosphate binding"/>
    <property type="evidence" value="ECO:0007669"/>
    <property type="project" value="InterPro"/>
</dbReference>
<dbReference type="GO" id="GO:0030036">
    <property type="term" value="P:actin cytoskeleton organization"/>
    <property type="evidence" value="ECO:0007669"/>
    <property type="project" value="EnsemblProtists"/>
</dbReference>
<evidence type="ECO:0000256" key="2">
    <source>
        <dbReference type="ARBA" id="ARBA00004389"/>
    </source>
</evidence>
<dbReference type="GO" id="GO:0046956">
    <property type="term" value="P:positive phototaxis"/>
    <property type="evidence" value="ECO:0007669"/>
    <property type="project" value="EnsemblProtists"/>
</dbReference>
<dbReference type="OrthoDB" id="10254570at2759"/>
<keyword evidence="9" id="KW-1133">Transmembrane helix</keyword>
<dbReference type="GO" id="GO:0005789">
    <property type="term" value="C:endoplasmic reticulum membrane"/>
    <property type="evidence" value="ECO:0007669"/>
    <property type="project" value="UniProtKB-SubCell"/>
</dbReference>